<gene>
    <name evidence="4" type="ORF">CNX65_16590</name>
</gene>
<dbReference type="GO" id="GO:0003700">
    <property type="term" value="F:DNA-binding transcription factor activity"/>
    <property type="evidence" value="ECO:0007669"/>
    <property type="project" value="TreeGrafter"/>
</dbReference>
<keyword evidence="5" id="KW-1185">Reference proteome</keyword>
<dbReference type="AlphaFoldDB" id="A0A290Z6P1"/>
<proteinExistence type="predicted"/>
<feature type="domain" description="HTH tetR-type" evidence="3">
    <location>
        <begin position="29"/>
        <end position="89"/>
    </location>
</feature>
<organism evidence="4 5">
    <name type="scientific">Actinosynnema pretiosum</name>
    <dbReference type="NCBI Taxonomy" id="42197"/>
    <lineage>
        <taxon>Bacteria</taxon>
        <taxon>Bacillati</taxon>
        <taxon>Actinomycetota</taxon>
        <taxon>Actinomycetes</taxon>
        <taxon>Pseudonocardiales</taxon>
        <taxon>Pseudonocardiaceae</taxon>
        <taxon>Actinosynnema</taxon>
    </lineage>
</organism>
<protein>
    <submittedName>
        <fullName evidence="4">TetR family transcriptional regulator</fullName>
    </submittedName>
</protein>
<dbReference type="SUPFAM" id="SSF48498">
    <property type="entry name" value="Tetracyclin repressor-like, C-terminal domain"/>
    <property type="match status" value="1"/>
</dbReference>
<keyword evidence="1 2" id="KW-0238">DNA-binding</keyword>
<dbReference type="InterPro" id="IPR036271">
    <property type="entry name" value="Tet_transcr_reg_TetR-rel_C_sf"/>
</dbReference>
<dbReference type="InterPro" id="IPR050109">
    <property type="entry name" value="HTH-type_TetR-like_transc_reg"/>
</dbReference>
<dbReference type="GO" id="GO:0000976">
    <property type="term" value="F:transcription cis-regulatory region binding"/>
    <property type="evidence" value="ECO:0007669"/>
    <property type="project" value="TreeGrafter"/>
</dbReference>
<dbReference type="InterPro" id="IPR009057">
    <property type="entry name" value="Homeodomain-like_sf"/>
</dbReference>
<evidence type="ECO:0000256" key="2">
    <source>
        <dbReference type="PROSITE-ProRule" id="PRU00335"/>
    </source>
</evidence>
<evidence type="ECO:0000313" key="5">
    <source>
        <dbReference type="Proteomes" id="UP000218505"/>
    </source>
</evidence>
<evidence type="ECO:0000313" key="4">
    <source>
        <dbReference type="EMBL" id="ATE54697.1"/>
    </source>
</evidence>
<dbReference type="PANTHER" id="PTHR30055">
    <property type="entry name" value="HTH-TYPE TRANSCRIPTIONAL REGULATOR RUTR"/>
    <property type="match status" value="1"/>
</dbReference>
<dbReference type="KEGG" id="apre:CNX65_16590"/>
<dbReference type="Proteomes" id="UP000218505">
    <property type="component" value="Chromosome"/>
</dbReference>
<dbReference type="PANTHER" id="PTHR30055:SF220">
    <property type="entry name" value="TETR-FAMILY REGULATORY PROTEIN"/>
    <property type="match status" value="1"/>
</dbReference>
<dbReference type="EMBL" id="CP023445">
    <property type="protein sequence ID" value="ATE54697.1"/>
    <property type="molecule type" value="Genomic_DNA"/>
</dbReference>
<feature type="DNA-binding region" description="H-T-H motif" evidence="2">
    <location>
        <begin position="52"/>
        <end position="71"/>
    </location>
</feature>
<dbReference type="Gene3D" id="1.10.357.10">
    <property type="entry name" value="Tetracycline Repressor, domain 2"/>
    <property type="match status" value="1"/>
</dbReference>
<name>A0A290Z6P1_9PSEU</name>
<sequence length="256" mass="27631">MTYHRFVEVTPESGAPRRRRGTAGPDDDAAVRAALVEAAWRRLAASPDGEIATRAVCEEVGVTQPVLYRLFGDKRGLLDAVADAGFERYARRKRELEATGDPVADLRAGWDDHMAFAAENPALYQLMFAPRPHAGSTAHQRILELLEATLVRCAAAGALRTSPERAARLLLPANVGVALSRIAQPALYDDPELSHRARDAVFAAVLTDAGAPAGPDPVRAAARQLRSRLALHGADGLEPVESALLDRWLERLDQPG</sequence>
<dbReference type="InterPro" id="IPR001647">
    <property type="entry name" value="HTH_TetR"/>
</dbReference>
<evidence type="ECO:0000259" key="3">
    <source>
        <dbReference type="PROSITE" id="PS50977"/>
    </source>
</evidence>
<accession>A0A290Z6P1</accession>
<dbReference type="Pfam" id="PF00440">
    <property type="entry name" value="TetR_N"/>
    <property type="match status" value="1"/>
</dbReference>
<dbReference type="SUPFAM" id="SSF46689">
    <property type="entry name" value="Homeodomain-like"/>
    <property type="match status" value="1"/>
</dbReference>
<dbReference type="PROSITE" id="PS50977">
    <property type="entry name" value="HTH_TETR_2"/>
    <property type="match status" value="1"/>
</dbReference>
<reference evidence="4" key="1">
    <citation type="submission" date="2017-09" db="EMBL/GenBank/DDBJ databases">
        <title>Complete Genome Sequence of ansamitocin-producing Bacterium Actinosynnema pretiosum X47.</title>
        <authorList>
            <person name="Cao G."/>
            <person name="Zong G."/>
            <person name="Zhong C."/>
            <person name="Fu J."/>
        </authorList>
    </citation>
    <scope>NUCLEOTIDE SEQUENCE [LARGE SCALE GENOMIC DNA]</scope>
    <source>
        <strain evidence="4">X47</strain>
    </source>
</reference>
<evidence type="ECO:0000256" key="1">
    <source>
        <dbReference type="ARBA" id="ARBA00023125"/>
    </source>
</evidence>